<dbReference type="PROSITE" id="PS50017">
    <property type="entry name" value="DEATH_DOMAIN"/>
    <property type="match status" value="1"/>
</dbReference>
<keyword evidence="2" id="KW-0053">Apoptosis</keyword>
<dbReference type="GO" id="GO:0043065">
    <property type="term" value="P:positive regulation of apoptotic process"/>
    <property type="evidence" value="ECO:0007669"/>
    <property type="project" value="Ensembl"/>
</dbReference>
<dbReference type="GeneTree" id="ENSGT00940000165531"/>
<keyword evidence="8" id="KW-0325">Glycoprotein</keyword>
<evidence type="ECO:0000256" key="3">
    <source>
        <dbReference type="ARBA" id="ARBA00022729"/>
    </source>
</evidence>
<dbReference type="SUPFAM" id="SSF47986">
    <property type="entry name" value="DEATH domain"/>
    <property type="match status" value="1"/>
</dbReference>
<dbReference type="Ensembl" id="ENSSMAT00000029029.2">
    <property type="protein sequence ID" value="ENSSMAP00000028676.2"/>
    <property type="gene ID" value="ENSSMAG00000017565.2"/>
</dbReference>
<dbReference type="InterPro" id="IPR034024">
    <property type="entry name" value="TNFRSF10_N"/>
</dbReference>
<dbReference type="Pfam" id="PF00531">
    <property type="entry name" value="Death"/>
    <property type="match status" value="1"/>
</dbReference>
<dbReference type="Pfam" id="PF00020">
    <property type="entry name" value="TNFR_c6"/>
    <property type="match status" value="2"/>
</dbReference>
<keyword evidence="7" id="KW-0675">Receptor</keyword>
<evidence type="ECO:0000259" key="13">
    <source>
        <dbReference type="PROSITE" id="PS50017"/>
    </source>
</evidence>
<evidence type="ECO:0000256" key="2">
    <source>
        <dbReference type="ARBA" id="ARBA00022703"/>
    </source>
</evidence>
<dbReference type="GO" id="GO:0004888">
    <property type="term" value="F:transmembrane signaling receptor activity"/>
    <property type="evidence" value="ECO:0007669"/>
    <property type="project" value="UniProtKB-ARBA"/>
</dbReference>
<evidence type="ECO:0000256" key="10">
    <source>
        <dbReference type="SAM" id="MobiDB-lite"/>
    </source>
</evidence>
<protein>
    <submittedName>
        <fullName evidence="15">Hematopoietic death receptor</fullName>
    </submittedName>
</protein>
<keyword evidence="4" id="KW-0677">Repeat</keyword>
<evidence type="ECO:0000313" key="15">
    <source>
        <dbReference type="Ensembl" id="ENSSMAP00000028676.2"/>
    </source>
</evidence>
<feature type="disulfide bond" evidence="9">
    <location>
        <begin position="95"/>
        <end position="113"/>
    </location>
</feature>
<evidence type="ECO:0000256" key="8">
    <source>
        <dbReference type="ARBA" id="ARBA00023180"/>
    </source>
</evidence>
<feature type="signal peptide" evidence="12">
    <location>
        <begin position="1"/>
        <end position="22"/>
    </location>
</feature>
<evidence type="ECO:0000259" key="14">
    <source>
        <dbReference type="PROSITE" id="PS50050"/>
    </source>
</evidence>
<evidence type="ECO:0000256" key="4">
    <source>
        <dbReference type="ARBA" id="ARBA00022737"/>
    </source>
</evidence>
<dbReference type="InterPro" id="IPR000488">
    <property type="entry name" value="Death_dom"/>
</dbReference>
<evidence type="ECO:0000256" key="5">
    <source>
        <dbReference type="ARBA" id="ARBA00023136"/>
    </source>
</evidence>
<feature type="compositionally biased region" description="Basic and acidic residues" evidence="10">
    <location>
        <begin position="198"/>
        <end position="209"/>
    </location>
</feature>
<feature type="chain" id="PRO_5034777970" evidence="12">
    <location>
        <begin position="23"/>
        <end position="412"/>
    </location>
</feature>
<feature type="domain" description="TNFR-Cys" evidence="14">
    <location>
        <begin position="114"/>
        <end position="154"/>
    </location>
</feature>
<dbReference type="FunFam" id="2.10.50.10:FF:000004">
    <property type="entry name" value="Tumor necrosis factor receptor superfamily member 6"/>
    <property type="match status" value="1"/>
</dbReference>
<dbReference type="Gene3D" id="2.10.50.10">
    <property type="entry name" value="Tumor Necrosis Factor Receptor, subunit A, domain 2"/>
    <property type="match status" value="3"/>
</dbReference>
<feature type="region of interest" description="Disordered" evidence="10">
    <location>
        <begin position="197"/>
        <end position="300"/>
    </location>
</feature>
<evidence type="ECO:0000256" key="7">
    <source>
        <dbReference type="ARBA" id="ARBA00023170"/>
    </source>
</evidence>
<dbReference type="InterPro" id="IPR052491">
    <property type="entry name" value="TNFRSF10"/>
</dbReference>
<dbReference type="SUPFAM" id="SSF57586">
    <property type="entry name" value="TNF receptor-like"/>
    <property type="match status" value="2"/>
</dbReference>
<evidence type="ECO:0000256" key="11">
    <source>
        <dbReference type="SAM" id="Phobius"/>
    </source>
</evidence>
<dbReference type="GO" id="GO:0036462">
    <property type="term" value="P:TRAIL-activated apoptotic signaling pathway"/>
    <property type="evidence" value="ECO:0007669"/>
    <property type="project" value="TreeGrafter"/>
</dbReference>
<feature type="compositionally biased region" description="Low complexity" evidence="10">
    <location>
        <begin position="258"/>
        <end position="269"/>
    </location>
</feature>
<dbReference type="Proteomes" id="UP000694558">
    <property type="component" value="Chromosome 9"/>
</dbReference>
<dbReference type="InterPro" id="IPR011029">
    <property type="entry name" value="DEATH-like_dom_sf"/>
</dbReference>
<proteinExistence type="predicted"/>
<feature type="repeat" description="TNFR-Cys" evidence="9">
    <location>
        <begin position="73"/>
        <end position="113"/>
    </location>
</feature>
<gene>
    <name evidence="15" type="primary">hdr</name>
</gene>
<dbReference type="GO" id="GO:0005886">
    <property type="term" value="C:plasma membrane"/>
    <property type="evidence" value="ECO:0007669"/>
    <property type="project" value="Ensembl"/>
</dbReference>
<feature type="disulfide bond" evidence="9">
    <location>
        <begin position="92"/>
        <end position="105"/>
    </location>
</feature>
<feature type="domain" description="TNFR-Cys" evidence="14">
    <location>
        <begin position="73"/>
        <end position="113"/>
    </location>
</feature>
<comment type="subcellular location">
    <subcellularLocation>
        <location evidence="1">Membrane</location>
    </subcellularLocation>
</comment>
<feature type="disulfide bond" evidence="9">
    <location>
        <begin position="136"/>
        <end position="154"/>
    </location>
</feature>
<dbReference type="AlphaFoldDB" id="A0A8D3B575"/>
<dbReference type="InterPro" id="IPR001368">
    <property type="entry name" value="TNFR/NGFR_Cys_rich_reg"/>
</dbReference>
<feature type="compositionally biased region" description="Basic and acidic residues" evidence="10">
    <location>
        <begin position="221"/>
        <end position="231"/>
    </location>
</feature>
<accession>A0A8D3B575</accession>
<reference evidence="15" key="1">
    <citation type="submission" date="2023-05" db="EMBL/GenBank/DDBJ databases">
        <title>High-quality long-read genome of Scophthalmus maximus.</title>
        <authorList>
            <person name="Lien S."/>
            <person name="Martinez P."/>
        </authorList>
    </citation>
    <scope>NUCLEOTIDE SEQUENCE [LARGE SCALE GENOMIC DNA]</scope>
</reference>
<keyword evidence="3 12" id="KW-0732">Signal</keyword>
<dbReference type="SMART" id="SM00005">
    <property type="entry name" value="DEATH"/>
    <property type="match status" value="1"/>
</dbReference>
<evidence type="ECO:0000256" key="9">
    <source>
        <dbReference type="PROSITE-ProRule" id="PRU00206"/>
    </source>
</evidence>
<dbReference type="PANTHER" id="PTHR46330">
    <property type="entry name" value="TUMOR NECROSIS FACTOR RECEPTOR SUPERFAMILY MEMBER 10B"/>
    <property type="match status" value="1"/>
</dbReference>
<feature type="disulfide bond" evidence="9">
    <location>
        <begin position="74"/>
        <end position="89"/>
    </location>
</feature>
<dbReference type="SMART" id="SM00208">
    <property type="entry name" value="TNFR"/>
    <property type="match status" value="3"/>
</dbReference>
<feature type="domain" description="Death" evidence="13">
    <location>
        <begin position="328"/>
        <end position="393"/>
    </location>
</feature>
<sequence length="412" mass="46357">MTNFFLVVPFLILPYVPTGASAFHLGGSRTRRDDNCRYDLEYRHGNLCCVNCPAGTHLKSHCTRSGEKGKCQECDYGTYTEHGNELNQCFKCTQCRPDQEIVRPCTPTQDTQCQCRRGRFCVPDQACEVCKKCLRCEQGQEVVRNCTSTSDSECKKIQLSPGSSSANAAVIVPLVLILLLAAVIIVGGFFWWKKRRRTTDPEGDLHEGTKAGQHLTNNSPTEERAIGDTRRPSSSHWPLVRARPPAGTEDERRVLCESLSSSASNSQHSLTGPPPASLTNRPNACPAAPWQPDRRTEEPFPKLVPLKGEESLRKCFEYFEEIEFNYQKRFFRHLGINDNVIKSKDPLPYEDRIHELLNIWVEREGRDAALDDLLKALLDLNQRRTAETVKEKAIHNGHYRVSGASSEPGLVT</sequence>
<keyword evidence="11" id="KW-0812">Transmembrane</keyword>
<evidence type="ECO:0000256" key="1">
    <source>
        <dbReference type="ARBA" id="ARBA00004370"/>
    </source>
</evidence>
<dbReference type="CDD" id="cd10580">
    <property type="entry name" value="TNFRSF10"/>
    <property type="match status" value="1"/>
</dbReference>
<dbReference type="PANTHER" id="PTHR46330:SF6">
    <property type="entry name" value="HEMATOPOIETIC DEATH RECEPTOR-RELATED"/>
    <property type="match status" value="1"/>
</dbReference>
<feature type="repeat" description="TNFR-Cys" evidence="9">
    <location>
        <begin position="114"/>
        <end position="154"/>
    </location>
</feature>
<evidence type="ECO:0000256" key="12">
    <source>
        <dbReference type="SAM" id="SignalP"/>
    </source>
</evidence>
<feature type="disulfide bond" evidence="9">
    <location>
        <begin position="115"/>
        <end position="130"/>
    </location>
</feature>
<evidence type="ECO:0000313" key="16">
    <source>
        <dbReference type="Proteomes" id="UP000694558"/>
    </source>
</evidence>
<feature type="disulfide bond" evidence="9">
    <location>
        <begin position="133"/>
        <end position="146"/>
    </location>
</feature>
<dbReference type="Gene3D" id="1.10.533.10">
    <property type="entry name" value="Death Domain, Fas"/>
    <property type="match status" value="1"/>
</dbReference>
<name>A0A8D3B575_SCOMX</name>
<dbReference type="GO" id="GO:0009986">
    <property type="term" value="C:cell surface"/>
    <property type="evidence" value="ECO:0007669"/>
    <property type="project" value="TreeGrafter"/>
</dbReference>
<dbReference type="PROSITE" id="PS50050">
    <property type="entry name" value="TNFR_NGFR_2"/>
    <property type="match status" value="2"/>
</dbReference>
<keyword evidence="11" id="KW-1133">Transmembrane helix</keyword>
<organism evidence="15 16">
    <name type="scientific">Scophthalmus maximus</name>
    <name type="common">Turbot</name>
    <name type="synonym">Psetta maxima</name>
    <dbReference type="NCBI Taxonomy" id="52904"/>
    <lineage>
        <taxon>Eukaryota</taxon>
        <taxon>Metazoa</taxon>
        <taxon>Chordata</taxon>
        <taxon>Craniata</taxon>
        <taxon>Vertebrata</taxon>
        <taxon>Euteleostomi</taxon>
        <taxon>Actinopterygii</taxon>
        <taxon>Neopterygii</taxon>
        <taxon>Teleostei</taxon>
        <taxon>Neoteleostei</taxon>
        <taxon>Acanthomorphata</taxon>
        <taxon>Carangaria</taxon>
        <taxon>Pleuronectiformes</taxon>
        <taxon>Pleuronectoidei</taxon>
        <taxon>Scophthalmidae</taxon>
        <taxon>Scophthalmus</taxon>
    </lineage>
</organism>
<reference evidence="15" key="2">
    <citation type="submission" date="2025-08" db="UniProtKB">
        <authorList>
            <consortium name="Ensembl"/>
        </authorList>
    </citation>
    <scope>IDENTIFICATION</scope>
</reference>
<evidence type="ECO:0000256" key="6">
    <source>
        <dbReference type="ARBA" id="ARBA00023157"/>
    </source>
</evidence>
<keyword evidence="5 11" id="KW-0472">Membrane</keyword>
<feature type="transmembrane region" description="Helical" evidence="11">
    <location>
        <begin position="168"/>
        <end position="192"/>
    </location>
</feature>
<keyword evidence="6 9" id="KW-1015">Disulfide bond</keyword>